<evidence type="ECO:0000313" key="10">
    <source>
        <dbReference type="EMBL" id="OBT95787.1"/>
    </source>
</evidence>
<reference evidence="10 11" key="1">
    <citation type="submission" date="2016-03" db="EMBL/GenBank/DDBJ databases">
        <title>Comparative genomics of Pseudogymnoascus destructans, the fungus causing white-nose syndrome of bats.</title>
        <authorList>
            <person name="Palmer J.M."/>
            <person name="Drees K.P."/>
            <person name="Foster J.T."/>
            <person name="Lindner D.L."/>
        </authorList>
    </citation>
    <scope>NUCLEOTIDE SEQUENCE [LARGE SCALE GENOMIC DNA]</scope>
    <source>
        <strain evidence="10 11">UAMH 10579</strain>
    </source>
</reference>
<dbReference type="STRING" id="342668.A0A1B8GIV5"/>
<feature type="transmembrane region" description="Helical" evidence="8">
    <location>
        <begin position="53"/>
        <end position="76"/>
    </location>
</feature>
<organism evidence="10 11">
    <name type="scientific">Pseudogymnoascus verrucosus</name>
    <dbReference type="NCBI Taxonomy" id="342668"/>
    <lineage>
        <taxon>Eukaryota</taxon>
        <taxon>Fungi</taxon>
        <taxon>Dikarya</taxon>
        <taxon>Ascomycota</taxon>
        <taxon>Pezizomycotina</taxon>
        <taxon>Leotiomycetes</taxon>
        <taxon>Thelebolales</taxon>
        <taxon>Thelebolaceae</taxon>
        <taxon>Pseudogymnoascus</taxon>
    </lineage>
</organism>
<feature type="transmembrane region" description="Helical" evidence="8">
    <location>
        <begin position="347"/>
        <end position="366"/>
    </location>
</feature>
<dbReference type="InterPro" id="IPR020846">
    <property type="entry name" value="MFS_dom"/>
</dbReference>
<sequence length="497" mass="53747">MAQTEKALEAESSPDTSPDLSASFQDEKYISQEASSLQLPTAAIANTAKVSSVLTVFVAGVALFSDGYNAQIIGYMQPLFADLYPNGISSAIKTRLSNSYLIGEIFGMLFFGVLIDKVGRRTGIFFATIFLIIGIILATASHGKDQLGLFWMMIVGRGIAGFGAGGEYPVCATTAAEASDETSHVRRRRGFLVAMSTDFAVDLGFVFAGIVALIVLACYNQKSSEGVWRVCFGLGIVLPIAVVFYRLRMANSTQFRKHAIKTNIPYIHALKLYWKPMLGTSLAWFFYDFVTYPFGLFSSTIISQLNPNNTVVQNIGYGTVINCFYLPGCIIGGLLMDKIGRKQTMTLGFFLWAILGFVLGGALGPIQSVFPLFVVLYGIFNALGEMGPGVATFLCAAESFPTPLRGHYLGFAAAVGKAGAAIGTEVFTPIQDSFANTEKGQQGVFLIGAAFAVVGGLIAWFFIPDKERDLEAEDARFKAYLEENGFDTSCYGEVQVR</sequence>
<feature type="transmembrane region" description="Helical" evidence="8">
    <location>
        <begin position="122"/>
        <end position="143"/>
    </location>
</feature>
<dbReference type="PROSITE" id="PS50850">
    <property type="entry name" value="MFS"/>
    <property type="match status" value="1"/>
</dbReference>
<evidence type="ECO:0000256" key="2">
    <source>
        <dbReference type="ARBA" id="ARBA00010992"/>
    </source>
</evidence>
<reference evidence="11" key="2">
    <citation type="journal article" date="2018" name="Nat. Commun.">
        <title>Extreme sensitivity to ultraviolet light in the fungal pathogen causing white-nose syndrome of bats.</title>
        <authorList>
            <person name="Palmer J.M."/>
            <person name="Drees K.P."/>
            <person name="Foster J.T."/>
            <person name="Lindner D.L."/>
        </authorList>
    </citation>
    <scope>NUCLEOTIDE SEQUENCE [LARGE SCALE GENOMIC DNA]</scope>
    <source>
        <strain evidence="11">UAMH 10579</strain>
    </source>
</reference>
<name>A0A1B8GIV5_9PEZI</name>
<feature type="transmembrane region" description="Helical" evidence="8">
    <location>
        <begin position="408"/>
        <end position="430"/>
    </location>
</feature>
<comment type="similarity">
    <text evidence="2">Belongs to the major facilitator superfamily. Sugar transporter (TC 2.A.1.1) family.</text>
</comment>
<dbReference type="Gene3D" id="1.20.1250.20">
    <property type="entry name" value="MFS general substrate transporter like domains"/>
    <property type="match status" value="1"/>
</dbReference>
<dbReference type="PANTHER" id="PTHR23508">
    <property type="entry name" value="CARBOXYLIC ACID TRANSPORTER PROTEIN HOMOLOG"/>
    <property type="match status" value="1"/>
</dbReference>
<gene>
    <name evidence="10" type="ORF">VE01_06485</name>
</gene>
<dbReference type="Proteomes" id="UP000091956">
    <property type="component" value="Unassembled WGS sequence"/>
</dbReference>
<feature type="transmembrane region" description="Helical" evidence="8">
    <location>
        <begin position="372"/>
        <end position="396"/>
    </location>
</feature>
<feature type="transmembrane region" description="Helical" evidence="8">
    <location>
        <begin position="191"/>
        <end position="215"/>
    </location>
</feature>
<feature type="transmembrane region" description="Helical" evidence="8">
    <location>
        <begin position="227"/>
        <end position="247"/>
    </location>
</feature>
<keyword evidence="4 8" id="KW-0812">Transmembrane</keyword>
<evidence type="ECO:0000313" key="11">
    <source>
        <dbReference type="Proteomes" id="UP000091956"/>
    </source>
</evidence>
<dbReference type="FunFam" id="1.20.1250.20:FF:000140">
    <property type="entry name" value="Putative MFS phospholipid transporter"/>
    <property type="match status" value="1"/>
</dbReference>
<dbReference type="GO" id="GO:0005886">
    <property type="term" value="C:plasma membrane"/>
    <property type="evidence" value="ECO:0007669"/>
    <property type="project" value="TreeGrafter"/>
</dbReference>
<dbReference type="GO" id="GO:0046943">
    <property type="term" value="F:carboxylic acid transmembrane transporter activity"/>
    <property type="evidence" value="ECO:0007669"/>
    <property type="project" value="TreeGrafter"/>
</dbReference>
<dbReference type="InterPro" id="IPR005829">
    <property type="entry name" value="Sugar_transporter_CS"/>
</dbReference>
<proteinExistence type="inferred from homology"/>
<dbReference type="RefSeq" id="XP_018129520.1">
    <property type="nucleotide sequence ID" value="XM_018275931.2"/>
</dbReference>
<keyword evidence="6 8" id="KW-0472">Membrane</keyword>
<protein>
    <recommendedName>
        <fullName evidence="9">Major facilitator superfamily (MFS) profile domain-containing protein</fullName>
    </recommendedName>
</protein>
<feature type="region of interest" description="Disordered" evidence="7">
    <location>
        <begin position="1"/>
        <end position="20"/>
    </location>
</feature>
<dbReference type="PANTHER" id="PTHR23508:SF10">
    <property type="entry name" value="CARBOXYLIC ACID TRANSPORTER PROTEIN HOMOLOG"/>
    <property type="match status" value="1"/>
</dbReference>
<evidence type="ECO:0000259" key="9">
    <source>
        <dbReference type="PROSITE" id="PS50850"/>
    </source>
</evidence>
<dbReference type="OrthoDB" id="2153661at2759"/>
<feature type="transmembrane region" description="Helical" evidence="8">
    <location>
        <begin position="282"/>
        <end position="303"/>
    </location>
</feature>
<accession>A0A1B8GIV5</accession>
<evidence type="ECO:0000256" key="8">
    <source>
        <dbReference type="SAM" id="Phobius"/>
    </source>
</evidence>
<comment type="subcellular location">
    <subcellularLocation>
        <location evidence="1">Membrane</location>
        <topology evidence="1">Multi-pass membrane protein</topology>
    </subcellularLocation>
</comment>
<dbReference type="AlphaFoldDB" id="A0A1B8GIV5"/>
<keyword evidence="11" id="KW-1185">Reference proteome</keyword>
<dbReference type="PROSITE" id="PS00216">
    <property type="entry name" value="SUGAR_TRANSPORT_1"/>
    <property type="match status" value="1"/>
</dbReference>
<evidence type="ECO:0000256" key="1">
    <source>
        <dbReference type="ARBA" id="ARBA00004141"/>
    </source>
</evidence>
<dbReference type="GeneID" id="28839871"/>
<feature type="transmembrane region" description="Helical" evidence="8">
    <location>
        <begin position="315"/>
        <end position="335"/>
    </location>
</feature>
<dbReference type="EMBL" id="KV460233">
    <property type="protein sequence ID" value="OBT95787.1"/>
    <property type="molecule type" value="Genomic_DNA"/>
</dbReference>
<keyword evidence="3" id="KW-0813">Transport</keyword>
<evidence type="ECO:0000256" key="7">
    <source>
        <dbReference type="SAM" id="MobiDB-lite"/>
    </source>
</evidence>
<evidence type="ECO:0000256" key="3">
    <source>
        <dbReference type="ARBA" id="ARBA00022448"/>
    </source>
</evidence>
<feature type="domain" description="Major facilitator superfamily (MFS) profile" evidence="9">
    <location>
        <begin position="55"/>
        <end position="467"/>
    </location>
</feature>
<dbReference type="Pfam" id="PF00083">
    <property type="entry name" value="Sugar_tr"/>
    <property type="match status" value="1"/>
</dbReference>
<dbReference type="SUPFAM" id="SSF103473">
    <property type="entry name" value="MFS general substrate transporter"/>
    <property type="match status" value="1"/>
</dbReference>
<dbReference type="InterPro" id="IPR036259">
    <property type="entry name" value="MFS_trans_sf"/>
</dbReference>
<feature type="transmembrane region" description="Helical" evidence="8">
    <location>
        <begin position="442"/>
        <end position="463"/>
    </location>
</feature>
<keyword evidence="5 8" id="KW-1133">Transmembrane helix</keyword>
<dbReference type="InterPro" id="IPR005828">
    <property type="entry name" value="MFS_sugar_transport-like"/>
</dbReference>
<evidence type="ECO:0000256" key="5">
    <source>
        <dbReference type="ARBA" id="ARBA00022989"/>
    </source>
</evidence>
<feature type="transmembrane region" description="Helical" evidence="8">
    <location>
        <begin position="149"/>
        <end position="170"/>
    </location>
</feature>
<feature type="transmembrane region" description="Helical" evidence="8">
    <location>
        <begin position="96"/>
        <end position="115"/>
    </location>
</feature>
<evidence type="ECO:0000256" key="6">
    <source>
        <dbReference type="ARBA" id="ARBA00023136"/>
    </source>
</evidence>
<evidence type="ECO:0000256" key="4">
    <source>
        <dbReference type="ARBA" id="ARBA00022692"/>
    </source>
</evidence>